<name>A0A9K3GHJ8_9EUKA</name>
<proteinExistence type="predicted"/>
<reference evidence="4 5" key="1">
    <citation type="journal article" date="2018" name="PLoS ONE">
        <title>The draft genome of Kipferlia bialata reveals reductive genome evolution in fornicate parasites.</title>
        <authorList>
            <person name="Tanifuji G."/>
            <person name="Takabayashi S."/>
            <person name="Kume K."/>
            <person name="Takagi M."/>
            <person name="Nakayama T."/>
            <person name="Kamikawa R."/>
            <person name="Inagaki Y."/>
            <person name="Hashimoto T."/>
        </authorList>
    </citation>
    <scope>NUCLEOTIDE SEQUENCE [LARGE SCALE GENOMIC DNA]</scope>
    <source>
        <strain evidence="4">NY0173</strain>
    </source>
</reference>
<keyword evidence="5" id="KW-1185">Reference proteome</keyword>
<sequence>MKADFLVRLGEYNSAAEAYIQAGDSVAAVELLYKHLRMAELRRLAERLPKSEKRALTRCKEIFEIQSDFASATTVASRLGDVDATIGLLIRQGKWDAALALTNNNPGVSTLALRSYASWQLSEGHHREALDYFRKAGAVPEALELLRALIHSAVRSGKYAEAAAFYVSLSEEMTLLAKGKTGLVKRETLLCARGCRLRAALYQCQQTVARSVMGQRPSADEAKAIAGAAALILHVSDLPKAVTDVEVRISNAACDNKYAMLDDQGYLEHQTSASVSGGQRHQNSTVTLASLGMSALPQSVDEASAAVAFIGACLQLRSPGEARQISAKLAGLRIPRAMRRRADRVVLQAMMGPSTTESEDTQPETCPRCARPLPLLVASSGSAPLPEYTLGIPPCCLSGYDACPSCKLPLVRSPLSGRVIPVAEIRPETSVSIEEALRLILAPTMSVVGTDVEDGIDNEHKTEADTNRLVIVGTASEGEEDEDMIALDTAQYGVAPPVNAGRRLQARTGLDEGVLTRIALSTGMTGSGTNTEEVGN</sequence>
<dbReference type="PANTHER" id="PTHR12764:SF4">
    <property type="entry name" value="INTRAFLAGELLAR TRANSPORT PROTEIN 122 HOMOLOG"/>
    <property type="match status" value="1"/>
</dbReference>
<feature type="domain" description="Intraflagellar transport protein 122 homolog TPR" evidence="3">
    <location>
        <begin position="4"/>
        <end position="234"/>
    </location>
</feature>
<dbReference type="EMBL" id="BDIP01001356">
    <property type="protein sequence ID" value="GIQ84224.1"/>
    <property type="molecule type" value="Genomic_DNA"/>
</dbReference>
<evidence type="ECO:0000256" key="2">
    <source>
        <dbReference type="ARBA" id="ARBA00022737"/>
    </source>
</evidence>
<evidence type="ECO:0000259" key="3">
    <source>
        <dbReference type="Pfam" id="PF25295"/>
    </source>
</evidence>
<dbReference type="Gene3D" id="1.25.40.10">
    <property type="entry name" value="Tetratricopeptide repeat domain"/>
    <property type="match status" value="1"/>
</dbReference>
<gene>
    <name evidence="4" type="ORF">KIPB_005676</name>
</gene>
<dbReference type="Proteomes" id="UP000265618">
    <property type="component" value="Unassembled WGS sequence"/>
</dbReference>
<dbReference type="OrthoDB" id="413460at2759"/>
<keyword evidence="2" id="KW-0677">Repeat</keyword>
<dbReference type="InterPro" id="IPR057411">
    <property type="entry name" value="TPR_IFT122"/>
</dbReference>
<dbReference type="InterPro" id="IPR011990">
    <property type="entry name" value="TPR-like_helical_dom_sf"/>
</dbReference>
<dbReference type="Pfam" id="PF25295">
    <property type="entry name" value="TPR_IFT122"/>
    <property type="match status" value="1"/>
</dbReference>
<dbReference type="GO" id="GO:0097730">
    <property type="term" value="C:non-motile cilium"/>
    <property type="evidence" value="ECO:0007669"/>
    <property type="project" value="TreeGrafter"/>
</dbReference>
<dbReference type="GO" id="GO:0035721">
    <property type="term" value="P:intraciliary retrograde transport"/>
    <property type="evidence" value="ECO:0007669"/>
    <property type="project" value="TreeGrafter"/>
</dbReference>
<keyword evidence="1" id="KW-0853">WD repeat</keyword>
<evidence type="ECO:0000313" key="4">
    <source>
        <dbReference type="EMBL" id="GIQ84224.1"/>
    </source>
</evidence>
<organism evidence="4 5">
    <name type="scientific">Kipferlia bialata</name>
    <dbReference type="NCBI Taxonomy" id="797122"/>
    <lineage>
        <taxon>Eukaryota</taxon>
        <taxon>Metamonada</taxon>
        <taxon>Carpediemonas-like organisms</taxon>
        <taxon>Kipferlia</taxon>
    </lineage>
</organism>
<comment type="caution">
    <text evidence="4">The sequence shown here is derived from an EMBL/GenBank/DDBJ whole genome shotgun (WGS) entry which is preliminary data.</text>
</comment>
<dbReference type="PANTHER" id="PTHR12764">
    <property type="entry name" value="WD REPEAT DOMAIN-RELATED"/>
    <property type="match status" value="1"/>
</dbReference>
<protein>
    <recommendedName>
        <fullName evidence="3">Intraflagellar transport protein 122 homolog TPR domain-containing protein</fullName>
    </recommendedName>
</protein>
<dbReference type="AlphaFoldDB" id="A0A9K3GHJ8"/>
<evidence type="ECO:0000256" key="1">
    <source>
        <dbReference type="ARBA" id="ARBA00022574"/>
    </source>
</evidence>
<dbReference type="InterPro" id="IPR039857">
    <property type="entry name" value="Ift122/121"/>
</dbReference>
<accession>A0A9K3GHJ8</accession>
<dbReference type="GO" id="GO:0030991">
    <property type="term" value="C:intraciliary transport particle A"/>
    <property type="evidence" value="ECO:0007669"/>
    <property type="project" value="TreeGrafter"/>
</dbReference>
<dbReference type="GO" id="GO:0061512">
    <property type="term" value="P:protein localization to cilium"/>
    <property type="evidence" value="ECO:0007669"/>
    <property type="project" value="TreeGrafter"/>
</dbReference>
<evidence type="ECO:0000313" key="5">
    <source>
        <dbReference type="Proteomes" id="UP000265618"/>
    </source>
</evidence>
<dbReference type="GO" id="GO:1905515">
    <property type="term" value="P:non-motile cilium assembly"/>
    <property type="evidence" value="ECO:0007669"/>
    <property type="project" value="TreeGrafter"/>
</dbReference>